<evidence type="ECO:0000256" key="2">
    <source>
        <dbReference type="ARBA" id="ARBA00022481"/>
    </source>
</evidence>
<dbReference type="InterPro" id="IPR045584">
    <property type="entry name" value="Pilin-like"/>
</dbReference>
<evidence type="ECO:0000256" key="3">
    <source>
        <dbReference type="RuleBase" id="RU000389"/>
    </source>
</evidence>
<dbReference type="Pfam" id="PF07963">
    <property type="entry name" value="N_methyl"/>
    <property type="match status" value="1"/>
</dbReference>
<keyword evidence="4" id="KW-1133">Transmembrane helix</keyword>
<organism evidence="5 6">
    <name type="scientific">Vibrio cortegadensis</name>
    <dbReference type="NCBI Taxonomy" id="1328770"/>
    <lineage>
        <taxon>Bacteria</taxon>
        <taxon>Pseudomonadati</taxon>
        <taxon>Pseudomonadota</taxon>
        <taxon>Gammaproteobacteria</taxon>
        <taxon>Vibrionales</taxon>
        <taxon>Vibrionaceae</taxon>
        <taxon>Vibrio</taxon>
    </lineage>
</organism>
<evidence type="ECO:0000256" key="4">
    <source>
        <dbReference type="SAM" id="Phobius"/>
    </source>
</evidence>
<keyword evidence="4" id="KW-0472">Membrane</keyword>
<name>A0ABV4M1D2_9VIBR</name>
<dbReference type="PANTHER" id="PTHR30093">
    <property type="entry name" value="GENERAL SECRETION PATHWAY PROTEIN G"/>
    <property type="match status" value="1"/>
</dbReference>
<dbReference type="InterPro" id="IPR012902">
    <property type="entry name" value="N_methyl_site"/>
</dbReference>
<dbReference type="PANTHER" id="PTHR30093:SF34">
    <property type="entry name" value="PREPILIN PEPTIDASE-DEPENDENT PROTEIN D"/>
    <property type="match status" value="1"/>
</dbReference>
<dbReference type="InterPro" id="IPR001082">
    <property type="entry name" value="Pilin"/>
</dbReference>
<dbReference type="Gene3D" id="3.30.700.10">
    <property type="entry name" value="Glycoprotein, Type 4 Pilin"/>
    <property type="match status" value="1"/>
</dbReference>
<dbReference type="Proteomes" id="UP001569153">
    <property type="component" value="Unassembled WGS sequence"/>
</dbReference>
<keyword evidence="4" id="KW-0812">Transmembrane</keyword>
<feature type="transmembrane region" description="Helical" evidence="4">
    <location>
        <begin position="12"/>
        <end position="35"/>
    </location>
</feature>
<protein>
    <submittedName>
        <fullName evidence="5">Pilin</fullName>
    </submittedName>
</protein>
<reference evidence="5 6" key="1">
    <citation type="submission" date="2024-06" db="EMBL/GenBank/DDBJ databases">
        <authorList>
            <person name="Steensen K."/>
            <person name="Seneca J."/>
            <person name="Bartlau N."/>
            <person name="Yu A.X."/>
            <person name="Polz M.F."/>
        </authorList>
    </citation>
    <scope>NUCLEOTIDE SEQUENCE [LARGE SCALE GENOMIC DNA]</scope>
    <source>
        <strain evidence="5 6">FF146</strain>
    </source>
</reference>
<sequence length="134" mass="14064">MKHSNKKIQKGFTLIELMIVVAIIGVLSAIAIPAYKDYVTKSQASSALATIKSLVTPAELIIQEEGNISGAITLLGVSSGSNTLGVLAVGSNKKSIEFTFSDGNLKTKKMTMTRNDTTGWSCTKDAGIPAIEGC</sequence>
<keyword evidence="3" id="KW-0281">Fimbrium</keyword>
<comment type="similarity">
    <text evidence="1 3">Belongs to the N-Me-Phe pilin family.</text>
</comment>
<dbReference type="NCBIfam" id="TIGR02532">
    <property type="entry name" value="IV_pilin_GFxxxE"/>
    <property type="match status" value="1"/>
</dbReference>
<dbReference type="Pfam" id="PF00114">
    <property type="entry name" value="Pilin"/>
    <property type="match status" value="1"/>
</dbReference>
<evidence type="ECO:0000313" key="6">
    <source>
        <dbReference type="Proteomes" id="UP001569153"/>
    </source>
</evidence>
<dbReference type="RefSeq" id="WP_371729464.1">
    <property type="nucleotide sequence ID" value="NZ_JBGOOT010000001.1"/>
</dbReference>
<evidence type="ECO:0000256" key="1">
    <source>
        <dbReference type="ARBA" id="ARBA00005233"/>
    </source>
</evidence>
<keyword evidence="6" id="KW-1185">Reference proteome</keyword>
<comment type="caution">
    <text evidence="5">The sequence shown here is derived from an EMBL/GenBank/DDBJ whole genome shotgun (WGS) entry which is preliminary data.</text>
</comment>
<dbReference type="EMBL" id="JBGOOT010000001">
    <property type="protein sequence ID" value="MEZ8193355.1"/>
    <property type="molecule type" value="Genomic_DNA"/>
</dbReference>
<dbReference type="SUPFAM" id="SSF54523">
    <property type="entry name" value="Pili subunits"/>
    <property type="match status" value="1"/>
</dbReference>
<proteinExistence type="inferred from homology"/>
<gene>
    <name evidence="5" type="ORF">ACED38_00515</name>
</gene>
<dbReference type="PROSITE" id="PS00409">
    <property type="entry name" value="PROKAR_NTER_METHYL"/>
    <property type="match status" value="1"/>
</dbReference>
<accession>A0ABV4M1D2</accession>
<evidence type="ECO:0000313" key="5">
    <source>
        <dbReference type="EMBL" id="MEZ8193355.1"/>
    </source>
</evidence>
<keyword evidence="2" id="KW-0488">Methylation</keyword>